<dbReference type="Proteomes" id="UP000009326">
    <property type="component" value="Unassembled WGS sequence"/>
</dbReference>
<organism evidence="2 4">
    <name type="scientific">Lactobacillus gigeriorum DSM 23908 = CRBIP 24.85</name>
    <dbReference type="NCBI Taxonomy" id="1423751"/>
    <lineage>
        <taxon>Bacteria</taxon>
        <taxon>Bacillati</taxon>
        <taxon>Bacillota</taxon>
        <taxon>Bacilli</taxon>
        <taxon>Lactobacillales</taxon>
        <taxon>Lactobacillaceae</taxon>
        <taxon>Lactobacillus</taxon>
    </lineage>
</organism>
<evidence type="ECO:0000313" key="3">
    <source>
        <dbReference type="EMBL" id="KRN14906.1"/>
    </source>
</evidence>
<dbReference type="EMBL" id="CAKC01000062">
    <property type="protein sequence ID" value="CCI87369.1"/>
    <property type="molecule type" value="Genomic_DNA"/>
</dbReference>
<reference evidence="3 5" key="2">
    <citation type="journal article" date="2015" name="Genome Announc.">
        <title>Expanding the biotechnology potential of lactobacilli through comparative genomics of 213 strains and associated genera.</title>
        <authorList>
            <person name="Sun Z."/>
            <person name="Harris H.M."/>
            <person name="McCann A."/>
            <person name="Guo C."/>
            <person name="Argimon S."/>
            <person name="Zhang W."/>
            <person name="Yang X."/>
            <person name="Jeffery I.B."/>
            <person name="Cooney J.C."/>
            <person name="Kagawa T.F."/>
            <person name="Liu W."/>
            <person name="Song Y."/>
            <person name="Salvetti E."/>
            <person name="Wrobel A."/>
            <person name="Rasinkangas P."/>
            <person name="Parkhill J."/>
            <person name="Rea M.C."/>
            <person name="O'Sullivan O."/>
            <person name="Ritari J."/>
            <person name="Douillard F.P."/>
            <person name="Paul Ross R."/>
            <person name="Yang R."/>
            <person name="Briner A.E."/>
            <person name="Felis G.E."/>
            <person name="de Vos W.M."/>
            <person name="Barrangou R."/>
            <person name="Klaenhammer T.R."/>
            <person name="Caufield P.W."/>
            <person name="Cui Y."/>
            <person name="Zhang H."/>
            <person name="O'Toole P.W."/>
        </authorList>
    </citation>
    <scope>NUCLEOTIDE SEQUENCE [LARGE SCALE GENOMIC DNA]</scope>
    <source>
        <strain evidence="3 5">DSM 23908</strain>
    </source>
</reference>
<dbReference type="STRING" id="1423751.FC38_GL000200"/>
<dbReference type="Proteomes" id="UP000051521">
    <property type="component" value="Unassembled WGS sequence"/>
</dbReference>
<dbReference type="AlphaFoldDB" id="I7KPJ0"/>
<sequence>MKRFHHRYTLPLILLLLVLAIMALSLGLINFKRDTTLPSNTNAATIGIELNQNYSIVDLHQLEDHGISFVYFRSTQGKTYFDNDFLTYRDQVLGTNLAYGVAQYYSDESTAEEQYQYFVKKVGMQTGSLPILIKPAVSQRSLKYLQSMAHFVSLLQSQGKLAMVAVSNQYRQYFPKGTLFMATGKKVPNQLQYSFWRYTTDGRVKNVSGLEKGVTMYSYNGTVSQYKQKYGQLTQ</sequence>
<name>I7KPJ0_9LACO</name>
<accession>I7KPJ0</accession>
<dbReference type="PATRIC" id="fig|1423751.3.peg.203"/>
<dbReference type="SUPFAM" id="SSF51445">
    <property type="entry name" value="(Trans)glycosidases"/>
    <property type="match status" value="1"/>
</dbReference>
<dbReference type="Pfam" id="PF01183">
    <property type="entry name" value="Glyco_hydro_25"/>
    <property type="match status" value="1"/>
</dbReference>
<keyword evidence="5" id="KW-1185">Reference proteome</keyword>
<dbReference type="GO" id="GO:0016998">
    <property type="term" value="P:cell wall macromolecule catabolic process"/>
    <property type="evidence" value="ECO:0007669"/>
    <property type="project" value="InterPro"/>
</dbReference>
<gene>
    <name evidence="2" type="ORF">BN52_04195</name>
    <name evidence="3" type="ORF">FC38_GL000200</name>
</gene>
<evidence type="ECO:0000313" key="5">
    <source>
        <dbReference type="Proteomes" id="UP000051521"/>
    </source>
</evidence>
<protein>
    <submittedName>
        <fullName evidence="2 3">Lysozyme M1</fullName>
    </submittedName>
</protein>
<evidence type="ECO:0000313" key="4">
    <source>
        <dbReference type="Proteomes" id="UP000009326"/>
    </source>
</evidence>
<dbReference type="EMBL" id="AYZO01000001">
    <property type="protein sequence ID" value="KRN14906.1"/>
    <property type="molecule type" value="Genomic_DNA"/>
</dbReference>
<reference evidence="2 4" key="1">
    <citation type="submission" date="2012-06" db="EMBL/GenBank/DDBJ databases">
        <title>Draft genome sequence of Lactobacillus gigeriorum CRBIP 24.85T, isolated from chicken crop.</title>
        <authorList>
            <person name="Cousin S."/>
            <person name="Ma L."/>
            <person name="Creno S."/>
            <person name="Clermont D."/>
            <person name="Loux V."/>
            <person name="Bizet C."/>
            <person name="Bouchier C."/>
        </authorList>
    </citation>
    <scope>NUCLEOTIDE SEQUENCE [LARGE SCALE GENOMIC DNA]</scope>
    <source>
        <strain evidence="4">CRBIP 24.85T</strain>
        <strain evidence="2">Type strain: CRBIP 24.85</strain>
    </source>
</reference>
<evidence type="ECO:0000256" key="1">
    <source>
        <dbReference type="ARBA" id="ARBA00010646"/>
    </source>
</evidence>
<dbReference type="RefSeq" id="WP_008473573.1">
    <property type="nucleotide sequence ID" value="NZ_AYZO01000001.1"/>
</dbReference>
<dbReference type="Gene3D" id="3.20.20.80">
    <property type="entry name" value="Glycosidases"/>
    <property type="match status" value="1"/>
</dbReference>
<proteinExistence type="inferred from homology"/>
<dbReference type="GO" id="GO:0003796">
    <property type="term" value="F:lysozyme activity"/>
    <property type="evidence" value="ECO:0007669"/>
    <property type="project" value="InterPro"/>
</dbReference>
<comment type="similarity">
    <text evidence="1">Belongs to the glycosyl hydrolase 25 family.</text>
</comment>
<evidence type="ECO:0000313" key="2">
    <source>
        <dbReference type="EMBL" id="CCI87369.1"/>
    </source>
</evidence>
<dbReference type="InterPro" id="IPR002053">
    <property type="entry name" value="Glyco_hydro_25"/>
</dbReference>
<dbReference type="InterPro" id="IPR017853">
    <property type="entry name" value="GH"/>
</dbReference>
<dbReference type="GO" id="GO:0009253">
    <property type="term" value="P:peptidoglycan catabolic process"/>
    <property type="evidence" value="ECO:0007669"/>
    <property type="project" value="InterPro"/>
</dbReference>
<dbReference type="OrthoDB" id="2151413at2"/>
<comment type="caution">
    <text evidence="2">The sequence shown here is derived from an EMBL/GenBank/DDBJ whole genome shotgun (WGS) entry which is preliminary data.</text>
</comment>